<accession>A0A8J6AR04</accession>
<protein>
    <submittedName>
        <fullName evidence="2">Uncharacterized protein</fullName>
    </submittedName>
</protein>
<keyword evidence="3" id="KW-1185">Reference proteome</keyword>
<reference evidence="2" key="1">
    <citation type="submission" date="2021-05" db="EMBL/GenBank/DDBJ databases">
        <title>A free-living protist that lacks canonical eukaryotic 1 DNA replication and segregation systems.</title>
        <authorList>
            <person name="Salas-Leiva D.E."/>
            <person name="Tromer E.C."/>
            <person name="Curtis B.A."/>
            <person name="Jerlstrom-Hultqvist J."/>
            <person name="Kolisko M."/>
            <person name="Yi Z."/>
            <person name="Salas-Leiva J.S."/>
            <person name="Gallot-Lavallee L."/>
            <person name="Kops G.J.P.L."/>
            <person name="Archibald J.M."/>
            <person name="Simpson A.G.B."/>
            <person name="Roger A.J."/>
        </authorList>
    </citation>
    <scope>NUCLEOTIDE SEQUENCE</scope>
    <source>
        <strain evidence="2">BICM</strain>
    </source>
</reference>
<dbReference type="EMBL" id="JAHDYR010000040">
    <property type="protein sequence ID" value="KAG9392056.1"/>
    <property type="molecule type" value="Genomic_DNA"/>
</dbReference>
<evidence type="ECO:0000313" key="3">
    <source>
        <dbReference type="Proteomes" id="UP000717585"/>
    </source>
</evidence>
<feature type="compositionally biased region" description="Basic and acidic residues" evidence="1">
    <location>
        <begin position="89"/>
        <end position="98"/>
    </location>
</feature>
<dbReference type="AlphaFoldDB" id="A0A8J6AR04"/>
<comment type="caution">
    <text evidence="2">The sequence shown here is derived from an EMBL/GenBank/DDBJ whole genome shotgun (WGS) entry which is preliminary data.</text>
</comment>
<feature type="region of interest" description="Disordered" evidence="1">
    <location>
        <begin position="68"/>
        <end position="98"/>
    </location>
</feature>
<name>A0A8J6AR04_9EUKA</name>
<evidence type="ECO:0000313" key="2">
    <source>
        <dbReference type="EMBL" id="KAG9392056.1"/>
    </source>
</evidence>
<proteinExistence type="predicted"/>
<evidence type="ECO:0000256" key="1">
    <source>
        <dbReference type="SAM" id="MobiDB-lite"/>
    </source>
</evidence>
<sequence>MHNSSRDTNESDKTRQLASLDVDSYVQFVLWYESYRTSYHARPFHRCLGGDVKAQALMEAGLESIDDYDPPRVNVYESSSSDSSTSSSDSDHEETKAERARRLRRAWMGVVESVVRPATRAGHERLMSGRMTGVSPSVVSRYLRRFQLVRRICGDAMVSDARARRLLTEAIVDDELRTKVEDDVREAASVQAAVTVVLRAARELVETRPTPTVVWKRKSLRVKRGLDPPRDIGRY</sequence>
<organism evidence="2 3">
    <name type="scientific">Carpediemonas membranifera</name>
    <dbReference type="NCBI Taxonomy" id="201153"/>
    <lineage>
        <taxon>Eukaryota</taxon>
        <taxon>Metamonada</taxon>
        <taxon>Carpediemonas-like organisms</taxon>
        <taxon>Carpediemonas</taxon>
    </lineage>
</organism>
<feature type="compositionally biased region" description="Low complexity" evidence="1">
    <location>
        <begin position="78"/>
        <end position="88"/>
    </location>
</feature>
<dbReference type="Proteomes" id="UP000717585">
    <property type="component" value="Unassembled WGS sequence"/>
</dbReference>
<gene>
    <name evidence="2" type="ORF">J8273_6647</name>
</gene>